<protein>
    <submittedName>
        <fullName evidence="1">Uncharacterized protein</fullName>
    </submittedName>
</protein>
<dbReference type="EMBL" id="AXNT01000177">
    <property type="protein sequence ID" value="KGM00684.1"/>
    <property type="molecule type" value="Genomic_DNA"/>
</dbReference>
<name>A0A0A0B4F3_9CELL</name>
<accession>A0A0A0B4F3</accession>
<evidence type="ECO:0000313" key="2">
    <source>
        <dbReference type="Proteomes" id="UP000029833"/>
    </source>
</evidence>
<keyword evidence="2" id="KW-1185">Reference proteome</keyword>
<comment type="caution">
    <text evidence="1">The sequence shown here is derived from an EMBL/GenBank/DDBJ whole genome shotgun (WGS) entry which is preliminary data.</text>
</comment>
<dbReference type="STRING" id="1408250.Q760_06785"/>
<organism evidence="1 2">
    <name type="scientific">Cellulomonas cellasea DSM 20118</name>
    <dbReference type="NCBI Taxonomy" id="1408250"/>
    <lineage>
        <taxon>Bacteria</taxon>
        <taxon>Bacillati</taxon>
        <taxon>Actinomycetota</taxon>
        <taxon>Actinomycetes</taxon>
        <taxon>Micrococcales</taxon>
        <taxon>Cellulomonadaceae</taxon>
        <taxon>Cellulomonas</taxon>
    </lineage>
</organism>
<dbReference type="RefSeq" id="WP_034634754.1">
    <property type="nucleotide sequence ID" value="NZ_AXNT01000177.1"/>
</dbReference>
<evidence type="ECO:0000313" key="1">
    <source>
        <dbReference type="EMBL" id="KGM00684.1"/>
    </source>
</evidence>
<reference evidence="1 2" key="1">
    <citation type="submission" date="2013-10" db="EMBL/GenBank/DDBJ databases">
        <authorList>
            <person name="Wang G."/>
            <person name="Zhuang W."/>
        </authorList>
    </citation>
    <scope>NUCLEOTIDE SEQUENCE [LARGE SCALE GENOMIC DNA]</scope>
    <source>
        <strain evidence="1 2">DSM 20118</strain>
    </source>
</reference>
<dbReference type="AlphaFoldDB" id="A0A0A0B4F3"/>
<dbReference type="OrthoDB" id="3295864at2"/>
<dbReference type="Proteomes" id="UP000029833">
    <property type="component" value="Unassembled WGS sequence"/>
</dbReference>
<sequence>MAGIVFVSESSHWDVSSSVFYWAVDTLADRVASAELAERLRVISDNNLGSLRLSQVPPEQRSELVAQIGALPRVADATLPQSPERQVVVAQLQELADLVAAAG</sequence>
<gene>
    <name evidence="1" type="ORF">Q760_06785</name>
</gene>
<proteinExistence type="predicted"/>